<evidence type="ECO:0000256" key="1">
    <source>
        <dbReference type="ARBA" id="ARBA00022490"/>
    </source>
</evidence>
<comment type="subcellular location">
    <subcellularLocation>
        <location evidence="5">Cytoplasm</location>
    </subcellularLocation>
</comment>
<evidence type="ECO:0000259" key="6">
    <source>
        <dbReference type="Pfam" id="PF13847"/>
    </source>
</evidence>
<keyword evidence="8" id="KW-1185">Reference proteome</keyword>
<dbReference type="Gene3D" id="3.40.50.150">
    <property type="entry name" value="Vaccinia Virus protein VP39"/>
    <property type="match status" value="1"/>
</dbReference>
<keyword evidence="3 5" id="KW-0808">Transferase</keyword>
<protein>
    <recommendedName>
        <fullName evidence="5">Protein-lysine N-methyltransferase EFM4</fullName>
        <ecNumber evidence="5">2.1.1.-</ecNumber>
    </recommendedName>
    <alternativeName>
        <fullName evidence="5">Elongation factor methyltransferase 4</fullName>
    </alternativeName>
</protein>
<dbReference type="InterPro" id="IPR025714">
    <property type="entry name" value="Methyltranfer_dom"/>
</dbReference>
<dbReference type="InterPro" id="IPR029063">
    <property type="entry name" value="SAM-dependent_MTases_sf"/>
</dbReference>
<dbReference type="GO" id="GO:0016279">
    <property type="term" value="F:protein-lysine N-methyltransferase activity"/>
    <property type="evidence" value="ECO:0007669"/>
    <property type="project" value="UniProtKB-UniRule"/>
</dbReference>
<keyword evidence="4 5" id="KW-0949">S-adenosyl-L-methionine</keyword>
<feature type="domain" description="Methyltransferase" evidence="6">
    <location>
        <begin position="65"/>
        <end position="226"/>
    </location>
</feature>
<evidence type="ECO:0000256" key="3">
    <source>
        <dbReference type="ARBA" id="ARBA00022679"/>
    </source>
</evidence>
<dbReference type="SUPFAM" id="SSF53335">
    <property type="entry name" value="S-adenosyl-L-methionine-dependent methyltransferases"/>
    <property type="match status" value="1"/>
</dbReference>
<name>A0A9W8E7F8_9FUNG</name>
<accession>A0A9W8E7F8</accession>
<comment type="caution">
    <text evidence="7">The sequence shown here is derived from an EMBL/GenBank/DDBJ whole genome shotgun (WGS) entry which is preliminary data.</text>
</comment>
<dbReference type="GO" id="GO:0032259">
    <property type="term" value="P:methylation"/>
    <property type="evidence" value="ECO:0007669"/>
    <property type="project" value="UniProtKB-KW"/>
</dbReference>
<gene>
    <name evidence="7" type="primary">EFM4_2</name>
    <name evidence="5" type="synonym">EFM4</name>
    <name evidence="7" type="ORF">H4R34_004240</name>
</gene>
<dbReference type="CDD" id="cd02440">
    <property type="entry name" value="AdoMet_MTases"/>
    <property type="match status" value="1"/>
</dbReference>
<evidence type="ECO:0000256" key="4">
    <source>
        <dbReference type="ARBA" id="ARBA00022691"/>
    </source>
</evidence>
<comment type="function">
    <text evidence="5">S-adenosyl-L-methionine-dependent protein-lysine N-methyltransferase that mono- and dimethylates elongation factor 1-alpha at 'Lys-316'. May play a role in intracellular transport.</text>
</comment>
<evidence type="ECO:0000256" key="2">
    <source>
        <dbReference type="ARBA" id="ARBA00022603"/>
    </source>
</evidence>
<keyword evidence="1 5" id="KW-0963">Cytoplasm</keyword>
<keyword evidence="5" id="KW-0813">Transport</keyword>
<dbReference type="Proteomes" id="UP001151582">
    <property type="component" value="Unassembled WGS sequence"/>
</dbReference>
<dbReference type="EMBL" id="JANBQB010000500">
    <property type="protein sequence ID" value="KAJ1975706.1"/>
    <property type="molecule type" value="Genomic_DNA"/>
</dbReference>
<evidence type="ECO:0000256" key="5">
    <source>
        <dbReference type="HAMAP-Rule" id="MF_03188"/>
    </source>
</evidence>
<evidence type="ECO:0000313" key="8">
    <source>
        <dbReference type="Proteomes" id="UP001151582"/>
    </source>
</evidence>
<dbReference type="HAMAP" id="MF_03188">
    <property type="entry name" value="Methyltr_EFM4"/>
    <property type="match status" value="1"/>
</dbReference>
<reference evidence="7" key="1">
    <citation type="submission" date="2022-07" db="EMBL/GenBank/DDBJ databases">
        <title>Phylogenomic reconstructions and comparative analyses of Kickxellomycotina fungi.</title>
        <authorList>
            <person name="Reynolds N.K."/>
            <person name="Stajich J.E."/>
            <person name="Barry K."/>
            <person name="Grigoriev I.V."/>
            <person name="Crous P."/>
            <person name="Smith M.E."/>
        </authorList>
    </citation>
    <scope>NUCLEOTIDE SEQUENCE</scope>
    <source>
        <strain evidence="7">RSA 567</strain>
    </source>
</reference>
<dbReference type="GO" id="GO:0016192">
    <property type="term" value="P:vesicle-mediated transport"/>
    <property type="evidence" value="ECO:0007669"/>
    <property type="project" value="UniProtKB-UniRule"/>
</dbReference>
<keyword evidence="2 5" id="KW-0489">Methyltransferase</keyword>
<comment type="similarity">
    <text evidence="5">Belongs to the class I-like SAM-binding methyltransferase superfamily. EFM4 family.</text>
</comment>
<dbReference type="PANTHER" id="PTHR12843:SF5">
    <property type="entry name" value="EEF1A LYSINE METHYLTRANSFERASE 2"/>
    <property type="match status" value="1"/>
</dbReference>
<dbReference type="OrthoDB" id="10069295at2759"/>
<evidence type="ECO:0000313" key="7">
    <source>
        <dbReference type="EMBL" id="KAJ1975706.1"/>
    </source>
</evidence>
<sequence>MSAPVEADFGPSDLGTREYWDTAYKREIRNFQDHGDIGEVWFGEDTAERMVEWVEEHYSDASMPRVLDLGCGNGHLLLELAERGYQHLFGVDYSETAIILARTIATQTTTSDENNHDSNSALATLKIDYQKLDLLDANAVNAYLNHHASGRSFDIILDKGTLDAISLCPLLPSAATTGAVDETLNLDPKQRYRDNVHRALSDDGMLLITSCNWTQDELIKLLEPRFVYSDHIQYPTFQFGGVAGQKTCTVAFTKR</sequence>
<dbReference type="PANTHER" id="PTHR12843">
    <property type="entry name" value="PROTEIN-LYSINE N-METHYLTRANSFERASE METTL10"/>
    <property type="match status" value="1"/>
</dbReference>
<dbReference type="EC" id="2.1.1.-" evidence="5"/>
<dbReference type="Pfam" id="PF13847">
    <property type="entry name" value="Methyltransf_31"/>
    <property type="match status" value="1"/>
</dbReference>
<dbReference type="AlphaFoldDB" id="A0A9W8E7F8"/>
<dbReference type="GO" id="GO:0005737">
    <property type="term" value="C:cytoplasm"/>
    <property type="evidence" value="ECO:0007669"/>
    <property type="project" value="UniProtKB-SubCell"/>
</dbReference>
<proteinExistence type="inferred from homology"/>
<organism evidence="7 8">
    <name type="scientific">Dimargaris verticillata</name>
    <dbReference type="NCBI Taxonomy" id="2761393"/>
    <lineage>
        <taxon>Eukaryota</taxon>
        <taxon>Fungi</taxon>
        <taxon>Fungi incertae sedis</taxon>
        <taxon>Zoopagomycota</taxon>
        <taxon>Kickxellomycotina</taxon>
        <taxon>Dimargaritomycetes</taxon>
        <taxon>Dimargaritales</taxon>
        <taxon>Dimargaritaceae</taxon>
        <taxon>Dimargaris</taxon>
    </lineage>
</organism>
<dbReference type="InterPro" id="IPR026635">
    <property type="entry name" value="Efm4/METTL10"/>
</dbReference>